<dbReference type="PROSITE" id="PS00640">
    <property type="entry name" value="THIOL_PROTEASE_ASN"/>
    <property type="match status" value="1"/>
</dbReference>
<keyword evidence="5" id="KW-0865">Zymogen</keyword>
<dbReference type="CDD" id="cd02248">
    <property type="entry name" value="Peptidase_C1A"/>
    <property type="match status" value="1"/>
</dbReference>
<dbReference type="SMART" id="SM00645">
    <property type="entry name" value="Pept_C1"/>
    <property type="match status" value="1"/>
</dbReference>
<feature type="region of interest" description="Disordered" evidence="7">
    <location>
        <begin position="1305"/>
        <end position="1344"/>
    </location>
</feature>
<feature type="domain" description="Peptidase C1A papain C-terminal" evidence="9">
    <location>
        <begin position="1439"/>
        <end position="1657"/>
    </location>
</feature>
<feature type="compositionally biased region" description="Low complexity" evidence="7">
    <location>
        <begin position="222"/>
        <end position="241"/>
    </location>
</feature>
<organism evidence="11 12">
    <name type="scientific">Aedes albopictus</name>
    <name type="common">Asian tiger mosquito</name>
    <name type="synonym">Stegomyia albopicta</name>
    <dbReference type="NCBI Taxonomy" id="7160"/>
    <lineage>
        <taxon>Eukaryota</taxon>
        <taxon>Metazoa</taxon>
        <taxon>Ecdysozoa</taxon>
        <taxon>Arthropoda</taxon>
        <taxon>Hexapoda</taxon>
        <taxon>Insecta</taxon>
        <taxon>Pterygota</taxon>
        <taxon>Neoptera</taxon>
        <taxon>Endopterygota</taxon>
        <taxon>Diptera</taxon>
        <taxon>Nematocera</taxon>
        <taxon>Culicoidea</taxon>
        <taxon>Culicidae</taxon>
        <taxon>Culicinae</taxon>
        <taxon>Aedini</taxon>
        <taxon>Aedes</taxon>
        <taxon>Stegomyia</taxon>
    </lineage>
</organism>
<dbReference type="InterPro" id="IPR000010">
    <property type="entry name" value="Cystatin_dom"/>
</dbReference>
<evidence type="ECO:0000256" key="8">
    <source>
        <dbReference type="SAM" id="SignalP"/>
    </source>
</evidence>
<dbReference type="SUPFAM" id="SSF54403">
    <property type="entry name" value="Cystatin/monellin"/>
    <property type="match status" value="5"/>
</dbReference>
<evidence type="ECO:0000259" key="10">
    <source>
        <dbReference type="SMART" id="SM00848"/>
    </source>
</evidence>
<dbReference type="Gene3D" id="3.90.70.10">
    <property type="entry name" value="Cysteine proteinases"/>
    <property type="match status" value="1"/>
</dbReference>
<dbReference type="PROSITE" id="PS00639">
    <property type="entry name" value="THIOL_PROTEASE_HIS"/>
    <property type="match status" value="1"/>
</dbReference>
<dbReference type="InterPro" id="IPR013128">
    <property type="entry name" value="Peptidase_C1A"/>
</dbReference>
<dbReference type="Gene3D" id="3.10.450.10">
    <property type="match status" value="7"/>
</dbReference>
<keyword evidence="6" id="KW-1015">Disulfide bond</keyword>
<dbReference type="InterPro" id="IPR013201">
    <property type="entry name" value="Prot_inhib_I29"/>
</dbReference>
<evidence type="ECO:0000259" key="9">
    <source>
        <dbReference type="SMART" id="SM00645"/>
    </source>
</evidence>
<feature type="region of interest" description="Disordered" evidence="7">
    <location>
        <begin position="768"/>
        <end position="787"/>
    </location>
</feature>
<evidence type="ECO:0000256" key="7">
    <source>
        <dbReference type="SAM" id="MobiDB-lite"/>
    </source>
</evidence>
<feature type="region of interest" description="Disordered" evidence="7">
    <location>
        <begin position="1204"/>
        <end position="1227"/>
    </location>
</feature>
<feature type="region of interest" description="Disordered" evidence="7">
    <location>
        <begin position="221"/>
        <end position="244"/>
    </location>
</feature>
<dbReference type="InterPro" id="IPR038765">
    <property type="entry name" value="Papain-like_cys_pep_sf"/>
</dbReference>
<keyword evidence="4" id="KW-0788">Thiol protease</keyword>
<keyword evidence="2" id="KW-0645">Protease</keyword>
<feature type="compositionally biased region" description="Basic and acidic residues" evidence="7">
    <location>
        <begin position="1331"/>
        <end position="1344"/>
    </location>
</feature>
<accession>A0ABM1XPY8</accession>
<dbReference type="EnsemblMetazoa" id="AALFPA23_001729.R1313">
    <property type="protein sequence ID" value="AALFPA23_001729.P1313"/>
    <property type="gene ID" value="AALFPA23_001729"/>
</dbReference>
<comment type="similarity">
    <text evidence="1">Belongs to the peptidase C1 family.</text>
</comment>
<evidence type="ECO:0000256" key="3">
    <source>
        <dbReference type="ARBA" id="ARBA00022801"/>
    </source>
</evidence>
<evidence type="ECO:0000256" key="6">
    <source>
        <dbReference type="ARBA" id="ARBA00023157"/>
    </source>
</evidence>
<name>A0ABM1XPY8_AEDAL</name>
<dbReference type="Proteomes" id="UP000069940">
    <property type="component" value="Unassembled WGS sequence"/>
</dbReference>
<feature type="compositionally biased region" description="Basic and acidic residues" evidence="7">
    <location>
        <begin position="474"/>
        <end position="494"/>
    </location>
</feature>
<dbReference type="InterPro" id="IPR039417">
    <property type="entry name" value="Peptidase_C1A_papain-like"/>
</dbReference>
<dbReference type="RefSeq" id="XP_019542030.3">
    <property type="nucleotide sequence ID" value="XM_019686485.3"/>
</dbReference>
<dbReference type="SMART" id="SM00848">
    <property type="entry name" value="Inhibitor_I29"/>
    <property type="match status" value="1"/>
</dbReference>
<sequence>MKCWRSRLVVNVLILLAITLATVVRCQDEQQATTDVADGGTAAGADDVKDYLISGLRLEHELVKEQADDPSTRTSGESFVAIHVDALGTKEQLRPSLRGLSYIAISFLPKDLTLQEVLSATREVVAGVRYELVVKALDPEQLEVFCKLTVLEKPWLTTESGDKYRILEYTNCTSGEDTTETTEVVTKLNPIFDPNVRSQQEMNPSRFKDLVSQIIIEKKVAESSSAAPEPSSSTTEHPTTPVLSESSKDVLDQLFMFGSEAQPPRRIATDTNEGDRTVDEEVIVPKRVQPPQSDLTITETPSPETTTMSLDQQVQSTFEEVFKTHQEIQKALDEVIKRGGGRDVQQKYEPVFASLLQKVKTSIDNYYRTVNPGGGDANVDTAAFVIRDSMTLAQSATPAKPDDNHNSSESNDLDDQQQQQVIQLDFDVLPTQPTETPPKIDSVVMHFSDDSDEQQQQQQEDVQRPQTREELIRDLNADDSQQRNKRAPDSHSFEHGYFNRNPFFGSHSHESYEHHRHRPYGYNPYNNYNSYNPYNPYNSYERYPHFNHYRGKRFVEMDLKVADQKETTEMEKMISEAIEMLDHMDADLFKRILLEVISVKRINQFSSAVEQKGDLYVARVVTANSHCIEEVEESAKCKALLIDGSNKFCTLEIRAKDKEVRLVKSECVPNKLLGGHREVDLSEPEHQQRIQAGLKGYAKGKMRSSRFVIRCGTVQVVAGTIHRYTVDLVDKDEQVTNTCNVKIYTPIQDAPEYTFDCQEVSRRVARDVERKKLSKGPKTGAPMEMTPEEFNKPEHAERIQSILLTSGGSNTERKYRIVEATQQIVAGSLFTYKLVFTDDPDKRVCTLTSHERPWLKEKSPSEARKVSFSCPEVSNSRPKRSFCAGCPTALSPNDLQDVEHKQRVNKILLDKVVGSQGELESLSPEIFNATSKVVQGMLYTYFVGFNMQGVRRVCELTAWERPWLSESEAYKYTASCVEQEDSNAIRKRSKRSAFCVGCPTAITDLNGGEHKERVIKILLAKVAGSESQLKSMQPEIINATSQVVQGTMYTYFVAYRLEDSHQVCKLTSWERPWLDGAEAYQYTAECGAGQGDSNNLRKRRSKSRSKRAFGNPRVLTEEELQQGEHIKRVDAILASNPGVGAASPKIVNGTVQLVAGNSYTYYIAYTVNGEERVCQLNSWERPWLEEKQPEEAYKRTVKCDGTDESSVARARRHAKKTGASNELSAEDLKDKSHVERIKAGLVAYNTEKSKSYDDFEIVKGSVQLVAGSLYKYTFKVKSEPEVVCKISVWERVWLDTQDQRKYNVKCDGDDEPEQEQKLAASKRSARSVRPRQSDSDGEGHYSKGEDHARHLFEKFKLKHSREYQSSLEHEMRFRIFKNNLFKIEQLNKYEQGTAKYGITHFADMTSAEYRQRTGLVVPRDEDRNHVGNPKAEIDENMEIPEAFDWRESGAVSPVKNQGNCGSCWAFSVVGNIEGLHQIKTKVLEEYSEQELLDCDAVDSACQGGYMDDAYKAIEKIGGLELESEYPYLAKKQKTCHYNSTKVHVRVKGAVDLPKNETAMAQYLVANGPVSIGLNANAMQFYRGGISHPWRPLCSKKNLDHGVLIVGYGVKEYPMFNKTMPFWIVKNSWGPKWGEQGYYRIFRGDNTCGVSEMASSAVLE</sequence>
<evidence type="ECO:0000256" key="2">
    <source>
        <dbReference type="ARBA" id="ARBA00022670"/>
    </source>
</evidence>
<feature type="region of interest" description="Disordered" evidence="7">
    <location>
        <begin position="395"/>
        <end position="417"/>
    </location>
</feature>
<dbReference type="Pfam" id="PF08246">
    <property type="entry name" value="Inhibitor_I29"/>
    <property type="match status" value="1"/>
</dbReference>
<dbReference type="GeneID" id="109405203"/>
<dbReference type="EnsemblMetazoa" id="AALFPA23_001729.R1312">
    <property type="protein sequence ID" value="AALFPA23_001729.P1312"/>
    <property type="gene ID" value="AALFPA23_001729"/>
</dbReference>
<dbReference type="InterPro" id="IPR046350">
    <property type="entry name" value="Cystatin_sf"/>
</dbReference>
<keyword evidence="3" id="KW-0378">Hydrolase</keyword>
<evidence type="ECO:0000313" key="12">
    <source>
        <dbReference type="Proteomes" id="UP000069940"/>
    </source>
</evidence>
<feature type="region of interest" description="Disordered" evidence="7">
    <location>
        <begin position="474"/>
        <end position="495"/>
    </location>
</feature>
<dbReference type="CDD" id="cd00042">
    <property type="entry name" value="CY"/>
    <property type="match status" value="2"/>
</dbReference>
<dbReference type="InterPro" id="IPR025661">
    <property type="entry name" value="Pept_asp_AS"/>
</dbReference>
<keyword evidence="12" id="KW-1185">Reference proteome</keyword>
<feature type="region of interest" description="Disordered" evidence="7">
    <location>
        <begin position="448"/>
        <end position="467"/>
    </location>
</feature>
<dbReference type="PROSITE" id="PS00139">
    <property type="entry name" value="THIOL_PROTEASE_CYS"/>
    <property type="match status" value="1"/>
</dbReference>
<dbReference type="PRINTS" id="PR00705">
    <property type="entry name" value="PAPAIN"/>
</dbReference>
<feature type="compositionally biased region" description="Basic residues" evidence="7">
    <location>
        <begin position="1096"/>
        <end position="1107"/>
    </location>
</feature>
<evidence type="ECO:0000256" key="4">
    <source>
        <dbReference type="ARBA" id="ARBA00022807"/>
    </source>
</evidence>
<evidence type="ECO:0008006" key="13">
    <source>
        <dbReference type="Google" id="ProtNLM"/>
    </source>
</evidence>
<feature type="signal peptide" evidence="8">
    <location>
        <begin position="1"/>
        <end position="26"/>
    </location>
</feature>
<dbReference type="InterPro" id="IPR000668">
    <property type="entry name" value="Peptidase_C1A_C"/>
</dbReference>
<proteinExistence type="inferred from homology"/>
<reference evidence="12" key="1">
    <citation type="journal article" date="2015" name="Proc. Natl. Acad. Sci. U.S.A.">
        <title>Genome sequence of the Asian Tiger mosquito, Aedes albopictus, reveals insights into its biology, genetics, and evolution.</title>
        <authorList>
            <person name="Chen X.G."/>
            <person name="Jiang X."/>
            <person name="Gu J."/>
            <person name="Xu M."/>
            <person name="Wu Y."/>
            <person name="Deng Y."/>
            <person name="Zhang C."/>
            <person name="Bonizzoni M."/>
            <person name="Dermauw W."/>
            <person name="Vontas J."/>
            <person name="Armbruster P."/>
            <person name="Huang X."/>
            <person name="Yang Y."/>
            <person name="Zhang H."/>
            <person name="He W."/>
            <person name="Peng H."/>
            <person name="Liu Y."/>
            <person name="Wu K."/>
            <person name="Chen J."/>
            <person name="Lirakis M."/>
            <person name="Topalis P."/>
            <person name="Van Leeuwen T."/>
            <person name="Hall A.B."/>
            <person name="Jiang X."/>
            <person name="Thorpe C."/>
            <person name="Mueller R.L."/>
            <person name="Sun C."/>
            <person name="Waterhouse R.M."/>
            <person name="Yan G."/>
            <person name="Tu Z.J."/>
            <person name="Fang X."/>
            <person name="James A.A."/>
        </authorList>
    </citation>
    <scope>NUCLEOTIDE SEQUENCE [LARGE SCALE GENOMIC DNA]</scope>
    <source>
        <strain evidence="12">Foshan</strain>
    </source>
</reference>
<dbReference type="InterPro" id="IPR000169">
    <property type="entry name" value="Pept_cys_AS"/>
</dbReference>
<evidence type="ECO:0000313" key="11">
    <source>
        <dbReference type="EnsemblMetazoa" id="AALFPA23_001729.P1313"/>
    </source>
</evidence>
<evidence type="ECO:0000256" key="1">
    <source>
        <dbReference type="ARBA" id="ARBA00008455"/>
    </source>
</evidence>
<dbReference type="PANTHER" id="PTHR12411">
    <property type="entry name" value="CYSTEINE PROTEASE FAMILY C1-RELATED"/>
    <property type="match status" value="1"/>
</dbReference>
<evidence type="ECO:0000256" key="5">
    <source>
        <dbReference type="ARBA" id="ARBA00023145"/>
    </source>
</evidence>
<dbReference type="RefSeq" id="XP_062703449.1">
    <property type="nucleotide sequence ID" value="XM_062847465.1"/>
</dbReference>
<dbReference type="SUPFAM" id="SSF54001">
    <property type="entry name" value="Cysteine proteinases"/>
    <property type="match status" value="1"/>
</dbReference>
<protein>
    <recommendedName>
        <fullName evidence="13">Cysteine proteinase</fullName>
    </recommendedName>
</protein>
<feature type="chain" id="PRO_5045023475" description="Cysteine proteinase" evidence="8">
    <location>
        <begin position="27"/>
        <end position="1659"/>
    </location>
</feature>
<feature type="domain" description="Cathepsin propeptide inhibitor" evidence="10">
    <location>
        <begin position="1352"/>
        <end position="1409"/>
    </location>
</feature>
<feature type="region of interest" description="Disordered" evidence="7">
    <location>
        <begin position="1090"/>
        <end position="1110"/>
    </location>
</feature>
<dbReference type="InterPro" id="IPR025660">
    <property type="entry name" value="Pept_his_AS"/>
</dbReference>
<keyword evidence="8" id="KW-0732">Signal</keyword>
<reference evidence="11" key="2">
    <citation type="submission" date="2025-05" db="UniProtKB">
        <authorList>
            <consortium name="EnsemblMetazoa"/>
        </authorList>
    </citation>
    <scope>IDENTIFICATION</scope>
    <source>
        <strain evidence="11">Foshan</strain>
    </source>
</reference>
<dbReference type="Pfam" id="PF00112">
    <property type="entry name" value="Peptidase_C1"/>
    <property type="match status" value="1"/>
</dbReference>